<comment type="caution">
    <text evidence="4">The sequence shown here is derived from an EMBL/GenBank/DDBJ whole genome shotgun (WGS) entry which is preliminary data.</text>
</comment>
<protein>
    <recommendedName>
        <fullName evidence="6">Fucose-specific lectin</fullName>
    </recommendedName>
</protein>
<dbReference type="Proteomes" id="UP001239445">
    <property type="component" value="Unassembled WGS sequence"/>
</dbReference>
<evidence type="ECO:0008006" key="6">
    <source>
        <dbReference type="Google" id="ProtNLM"/>
    </source>
</evidence>
<dbReference type="AlphaFoldDB" id="A0AAJ0B6F9"/>
<evidence type="ECO:0000256" key="3">
    <source>
        <dbReference type="SAM" id="SignalP"/>
    </source>
</evidence>
<feature type="transmembrane region" description="Helical" evidence="2">
    <location>
        <begin position="387"/>
        <end position="410"/>
    </location>
</feature>
<keyword evidence="2" id="KW-0812">Transmembrane</keyword>
<name>A0AAJ0B6F9_9PEZI</name>
<keyword evidence="2" id="KW-0472">Membrane</keyword>
<keyword evidence="5" id="KW-1185">Reference proteome</keyword>
<evidence type="ECO:0000313" key="5">
    <source>
        <dbReference type="Proteomes" id="UP001239445"/>
    </source>
</evidence>
<reference evidence="4" key="1">
    <citation type="submission" date="2023-06" db="EMBL/GenBank/DDBJ databases">
        <title>Genome-scale phylogeny and comparative genomics of the fungal order Sordariales.</title>
        <authorList>
            <consortium name="Lawrence Berkeley National Laboratory"/>
            <person name="Hensen N."/>
            <person name="Bonometti L."/>
            <person name="Westerberg I."/>
            <person name="Brannstrom I.O."/>
            <person name="Guillou S."/>
            <person name="Cros-Aarteil S."/>
            <person name="Calhoun S."/>
            <person name="Haridas S."/>
            <person name="Kuo A."/>
            <person name="Mondo S."/>
            <person name="Pangilinan J."/>
            <person name="Riley R."/>
            <person name="Labutti K."/>
            <person name="Andreopoulos B."/>
            <person name="Lipzen A."/>
            <person name="Chen C."/>
            <person name="Yanf M."/>
            <person name="Daum C."/>
            <person name="Ng V."/>
            <person name="Clum A."/>
            <person name="Steindorff A."/>
            <person name="Ohm R."/>
            <person name="Martin F."/>
            <person name="Silar P."/>
            <person name="Natvig D."/>
            <person name="Lalanne C."/>
            <person name="Gautier V."/>
            <person name="Ament-Velasquez S.L."/>
            <person name="Kruys A."/>
            <person name="Hutchinson M.I."/>
            <person name="Powell A.J."/>
            <person name="Barry K."/>
            <person name="Miller A.N."/>
            <person name="Grigoriev I.V."/>
            <person name="Debuchy R."/>
            <person name="Gladieux P."/>
            <person name="Thoren M.H."/>
            <person name="Johannesson H."/>
        </authorList>
    </citation>
    <scope>NUCLEOTIDE SEQUENCE</scope>
    <source>
        <strain evidence="4">PSN4</strain>
    </source>
</reference>
<feature type="chain" id="PRO_5042470334" description="Fucose-specific lectin" evidence="3">
    <location>
        <begin position="23"/>
        <end position="528"/>
    </location>
</feature>
<evidence type="ECO:0000256" key="1">
    <source>
        <dbReference type="SAM" id="MobiDB-lite"/>
    </source>
</evidence>
<dbReference type="SUPFAM" id="SSF89372">
    <property type="entry name" value="Fucose-specific lectin"/>
    <property type="match status" value="1"/>
</dbReference>
<gene>
    <name evidence="4" type="ORF">QBC47DRAFT_122466</name>
</gene>
<feature type="compositionally biased region" description="Basic and acidic residues" evidence="1">
    <location>
        <begin position="444"/>
        <end position="459"/>
    </location>
</feature>
<feature type="region of interest" description="Disordered" evidence="1">
    <location>
        <begin position="353"/>
        <end position="379"/>
    </location>
</feature>
<keyword evidence="3" id="KW-0732">Signal</keyword>
<keyword evidence="2" id="KW-1133">Transmembrane helix</keyword>
<evidence type="ECO:0000313" key="4">
    <source>
        <dbReference type="EMBL" id="KAK1750231.1"/>
    </source>
</evidence>
<accession>A0AAJ0B6F9</accession>
<feature type="signal peptide" evidence="3">
    <location>
        <begin position="1"/>
        <end position="22"/>
    </location>
</feature>
<feature type="compositionally biased region" description="Polar residues" evidence="1">
    <location>
        <begin position="368"/>
        <end position="379"/>
    </location>
</feature>
<feature type="region of interest" description="Disordered" evidence="1">
    <location>
        <begin position="421"/>
        <end position="482"/>
    </location>
</feature>
<feature type="compositionally biased region" description="Pro residues" evidence="1">
    <location>
        <begin position="433"/>
        <end position="443"/>
    </location>
</feature>
<organism evidence="4 5">
    <name type="scientific">Echria macrotheca</name>
    <dbReference type="NCBI Taxonomy" id="438768"/>
    <lineage>
        <taxon>Eukaryota</taxon>
        <taxon>Fungi</taxon>
        <taxon>Dikarya</taxon>
        <taxon>Ascomycota</taxon>
        <taxon>Pezizomycotina</taxon>
        <taxon>Sordariomycetes</taxon>
        <taxon>Sordariomycetidae</taxon>
        <taxon>Sordariales</taxon>
        <taxon>Schizotheciaceae</taxon>
        <taxon>Echria</taxon>
    </lineage>
</organism>
<evidence type="ECO:0000256" key="2">
    <source>
        <dbReference type="SAM" id="Phobius"/>
    </source>
</evidence>
<dbReference type="EMBL" id="MU839848">
    <property type="protein sequence ID" value="KAK1750231.1"/>
    <property type="molecule type" value="Genomic_DNA"/>
</dbReference>
<proteinExistence type="predicted"/>
<dbReference type="Gene3D" id="2.120.10.70">
    <property type="entry name" value="Fucose-specific lectin"/>
    <property type="match status" value="1"/>
</dbReference>
<sequence length="528" mass="57165">MAITMAPKVLLLLAAAVVPSQAAMSAWWTGIGPQVVFHNKTTGAIRYTACNSFGDAYYSYTGPNELKLNYKPKNDTPLAGVGYWNEKNTVSSIYYIEQGGSIANILLNCNMGTGLFETQGNWIISDSDVGVSNTTGLAALLLGETGGYRVYFNGANNTIDEMRYSPQSNQWSYTGIISQDPQGWGALAAVFSGTENITVASARDPRSIEIVRYNSDTNWRISTLPYTLQGNLTTQATLASNITINETAPVNFTLSAWEGTPSSLGMSIDSDYTRSVWYIGNDRELYQIVNKNYFWSPNSNQSTAFWPAADEPNAEFGTLWERKTSIVRHYYFVDSRLAEVRYEDGAWKAWTHLEPPPPPAATNSTSPGAQATTNADSNTGLSTGAKAGVGVGVALGVISLGVLGAAIFLIRRKKQKNAAAASELPAPGLDQSPVPPYGSPGPRPDSHGYDAYVWEKKDLPPQPPYPAQLDATGQPTEVDATGRPTELYVPQAMYELADQAYSHELVGDHAARPGVVVQPQQHVHQQGQ</sequence>